<sequence length="250" mass="25698">MCAQEALRGALRARPRIEDGLSALMKGGGPCPEKARVAISGMPAAHFTVASSVAAASLAVRGRRTVCAYLLEGLQPHRGGLSQATTECYTDIADESAGVRAVTVTSRPVLDIDPTAVIAAPVDAAFDPAMCAREALRGALRARPRIEDGLSALMKGGGPCPEKARVAISGMPAAHFTIASSVAAASLAVRGRRTVCAYLLEGLQPHRGGLSQATTECYTDIADESAGVRAVTVTSRPVLDIDPTAVIAAP</sequence>
<name>A0A0D3IJE2_EMIH1</name>
<dbReference type="KEGG" id="ehx:EMIHUDRAFT_437634"/>
<dbReference type="GeneID" id="17257544"/>
<accession>A0A0D3IJE2</accession>
<evidence type="ECO:0000313" key="2">
    <source>
        <dbReference type="Proteomes" id="UP000013827"/>
    </source>
</evidence>
<organism evidence="1 2">
    <name type="scientific">Emiliania huxleyi (strain CCMP1516)</name>
    <dbReference type="NCBI Taxonomy" id="280463"/>
    <lineage>
        <taxon>Eukaryota</taxon>
        <taxon>Haptista</taxon>
        <taxon>Haptophyta</taxon>
        <taxon>Prymnesiophyceae</taxon>
        <taxon>Isochrysidales</taxon>
        <taxon>Noelaerhabdaceae</taxon>
        <taxon>Emiliania</taxon>
    </lineage>
</organism>
<dbReference type="RefSeq" id="XP_005763806.1">
    <property type="nucleotide sequence ID" value="XM_005763749.1"/>
</dbReference>
<proteinExistence type="predicted"/>
<dbReference type="HOGENOM" id="CLU_1113807_0_0_1"/>
<dbReference type="PaxDb" id="2903-EOD11377"/>
<reference evidence="1" key="2">
    <citation type="submission" date="2024-10" db="UniProtKB">
        <authorList>
            <consortium name="EnsemblProtists"/>
        </authorList>
    </citation>
    <scope>IDENTIFICATION</scope>
</reference>
<reference evidence="2" key="1">
    <citation type="journal article" date="2013" name="Nature">
        <title>Pan genome of the phytoplankton Emiliania underpins its global distribution.</title>
        <authorList>
            <person name="Read B.A."/>
            <person name="Kegel J."/>
            <person name="Klute M.J."/>
            <person name="Kuo A."/>
            <person name="Lefebvre S.C."/>
            <person name="Maumus F."/>
            <person name="Mayer C."/>
            <person name="Miller J."/>
            <person name="Monier A."/>
            <person name="Salamov A."/>
            <person name="Young J."/>
            <person name="Aguilar M."/>
            <person name="Claverie J.M."/>
            <person name="Frickenhaus S."/>
            <person name="Gonzalez K."/>
            <person name="Herman E.K."/>
            <person name="Lin Y.C."/>
            <person name="Napier J."/>
            <person name="Ogata H."/>
            <person name="Sarno A.F."/>
            <person name="Shmutz J."/>
            <person name="Schroeder D."/>
            <person name="de Vargas C."/>
            <person name="Verret F."/>
            <person name="von Dassow P."/>
            <person name="Valentin K."/>
            <person name="Van de Peer Y."/>
            <person name="Wheeler G."/>
            <person name="Dacks J.B."/>
            <person name="Delwiche C.F."/>
            <person name="Dyhrman S.T."/>
            <person name="Glockner G."/>
            <person name="John U."/>
            <person name="Richards T."/>
            <person name="Worden A.Z."/>
            <person name="Zhang X."/>
            <person name="Grigoriev I.V."/>
            <person name="Allen A.E."/>
            <person name="Bidle K."/>
            <person name="Borodovsky M."/>
            <person name="Bowler C."/>
            <person name="Brownlee C."/>
            <person name="Cock J.M."/>
            <person name="Elias M."/>
            <person name="Gladyshev V.N."/>
            <person name="Groth M."/>
            <person name="Guda C."/>
            <person name="Hadaegh A."/>
            <person name="Iglesias-Rodriguez M.D."/>
            <person name="Jenkins J."/>
            <person name="Jones B.M."/>
            <person name="Lawson T."/>
            <person name="Leese F."/>
            <person name="Lindquist E."/>
            <person name="Lobanov A."/>
            <person name="Lomsadze A."/>
            <person name="Malik S.B."/>
            <person name="Marsh M.E."/>
            <person name="Mackinder L."/>
            <person name="Mock T."/>
            <person name="Mueller-Roeber B."/>
            <person name="Pagarete A."/>
            <person name="Parker M."/>
            <person name="Probert I."/>
            <person name="Quesneville H."/>
            <person name="Raines C."/>
            <person name="Rensing S.A."/>
            <person name="Riano-Pachon D.M."/>
            <person name="Richier S."/>
            <person name="Rokitta S."/>
            <person name="Shiraiwa Y."/>
            <person name="Soanes D.M."/>
            <person name="van der Giezen M."/>
            <person name="Wahlund T.M."/>
            <person name="Williams B."/>
            <person name="Wilson W."/>
            <person name="Wolfe G."/>
            <person name="Wurch L.L."/>
        </authorList>
    </citation>
    <scope>NUCLEOTIDE SEQUENCE</scope>
</reference>
<keyword evidence="2" id="KW-1185">Reference proteome</keyword>
<evidence type="ECO:0000313" key="1">
    <source>
        <dbReference type="EnsemblProtists" id="EOD11377"/>
    </source>
</evidence>
<dbReference type="Proteomes" id="UP000013827">
    <property type="component" value="Unassembled WGS sequence"/>
</dbReference>
<dbReference type="EnsemblProtists" id="EOD11377">
    <property type="protein sequence ID" value="EOD11377"/>
    <property type="gene ID" value="EMIHUDRAFT_437634"/>
</dbReference>
<dbReference type="AlphaFoldDB" id="A0A0D3IJE2"/>
<protein>
    <submittedName>
        <fullName evidence="1">Uncharacterized protein</fullName>
    </submittedName>
</protein>